<dbReference type="EMBL" id="JAYDYW010000004">
    <property type="protein sequence ID" value="MEE1673231.1"/>
    <property type="molecule type" value="Genomic_DNA"/>
</dbReference>
<dbReference type="PIRSF" id="PIRSF005572">
    <property type="entry name" value="NifS"/>
    <property type="match status" value="1"/>
</dbReference>
<dbReference type="Gene3D" id="1.10.260.50">
    <property type="match status" value="1"/>
</dbReference>
<comment type="subunit">
    <text evidence="4">Homodimer.</text>
</comment>
<dbReference type="InterPro" id="IPR016454">
    <property type="entry name" value="Cysteine_dSase"/>
</dbReference>
<dbReference type="NCBIfam" id="TIGR03402">
    <property type="entry name" value="FeS_nifS"/>
    <property type="match status" value="1"/>
</dbReference>
<dbReference type="InterPro" id="IPR015422">
    <property type="entry name" value="PyrdxlP-dep_Trfase_small"/>
</dbReference>
<dbReference type="InterPro" id="IPR015424">
    <property type="entry name" value="PyrdxlP-dep_Trfase"/>
</dbReference>
<evidence type="ECO:0000256" key="11">
    <source>
        <dbReference type="ARBA" id="ARBA00031911"/>
    </source>
</evidence>
<evidence type="ECO:0000256" key="14">
    <source>
        <dbReference type="RuleBase" id="RU364075"/>
    </source>
</evidence>
<evidence type="ECO:0000256" key="10">
    <source>
        <dbReference type="ARBA" id="ARBA00023014"/>
    </source>
</evidence>
<accession>A0ABU7G1P1</accession>
<dbReference type="GO" id="GO:0031071">
    <property type="term" value="F:cysteine desulfurase activity"/>
    <property type="evidence" value="ECO:0007669"/>
    <property type="project" value="UniProtKB-EC"/>
</dbReference>
<dbReference type="PANTHER" id="PTHR11601">
    <property type="entry name" value="CYSTEINE DESULFURYLASE FAMILY MEMBER"/>
    <property type="match status" value="1"/>
</dbReference>
<organism evidence="16 17">
    <name type="scientific">Agarivorans aestuarii</name>
    <dbReference type="NCBI Taxonomy" id="1563703"/>
    <lineage>
        <taxon>Bacteria</taxon>
        <taxon>Pseudomonadati</taxon>
        <taxon>Pseudomonadota</taxon>
        <taxon>Gammaproteobacteria</taxon>
        <taxon>Alteromonadales</taxon>
        <taxon>Alteromonadaceae</taxon>
        <taxon>Agarivorans</taxon>
    </lineage>
</organism>
<dbReference type="SUPFAM" id="SSF53383">
    <property type="entry name" value="PLP-dependent transferases"/>
    <property type="match status" value="1"/>
</dbReference>
<keyword evidence="6 14" id="KW-0808">Transferase</keyword>
<dbReference type="InterPro" id="IPR020578">
    <property type="entry name" value="Aminotrans_V_PyrdxlP_BS"/>
</dbReference>
<dbReference type="Proteomes" id="UP001310248">
    <property type="component" value="Unassembled WGS sequence"/>
</dbReference>
<keyword evidence="17" id="KW-1185">Reference proteome</keyword>
<keyword evidence="9 14" id="KW-0408">Iron</keyword>
<dbReference type="PANTHER" id="PTHR11601:SF34">
    <property type="entry name" value="CYSTEINE DESULFURASE"/>
    <property type="match status" value="1"/>
</dbReference>
<dbReference type="RefSeq" id="WP_329774573.1">
    <property type="nucleotide sequence ID" value="NZ_JAYDYW010000004.1"/>
</dbReference>
<comment type="catalytic activity">
    <reaction evidence="12 14">
        <text>(sulfur carrier)-H + L-cysteine = (sulfur carrier)-SH + L-alanine</text>
        <dbReference type="Rhea" id="RHEA:43892"/>
        <dbReference type="Rhea" id="RHEA-COMP:14737"/>
        <dbReference type="Rhea" id="RHEA-COMP:14739"/>
        <dbReference type="ChEBI" id="CHEBI:29917"/>
        <dbReference type="ChEBI" id="CHEBI:35235"/>
        <dbReference type="ChEBI" id="CHEBI:57972"/>
        <dbReference type="ChEBI" id="CHEBI:64428"/>
        <dbReference type="EC" id="2.8.1.7"/>
    </reaction>
</comment>
<keyword evidence="7 14" id="KW-0479">Metal-binding</keyword>
<dbReference type="InterPro" id="IPR015421">
    <property type="entry name" value="PyrdxlP-dep_Trfase_major"/>
</dbReference>
<dbReference type="Pfam" id="PF00266">
    <property type="entry name" value="Aminotran_5"/>
    <property type="match status" value="1"/>
</dbReference>
<evidence type="ECO:0000256" key="2">
    <source>
        <dbReference type="ARBA" id="ARBA00003120"/>
    </source>
</evidence>
<dbReference type="Gene3D" id="3.90.1150.10">
    <property type="entry name" value="Aspartate Aminotransferase, domain 1"/>
    <property type="match status" value="1"/>
</dbReference>
<name>A0ABU7G1P1_9ALTE</name>
<comment type="cofactor">
    <cofactor evidence="1 13">
        <name>pyridoxal 5'-phosphate</name>
        <dbReference type="ChEBI" id="CHEBI:597326"/>
    </cofactor>
</comment>
<keyword evidence="8 14" id="KW-0663">Pyridoxal phosphate</keyword>
<feature type="domain" description="Aminotransferase class V" evidence="15">
    <location>
        <begin position="15"/>
        <end position="376"/>
    </location>
</feature>
<reference evidence="17" key="1">
    <citation type="submission" date="2023-07" db="EMBL/GenBank/DDBJ databases">
        <title>Draft genome sequence of Agarivorans aestuarii strain ZMCS4, a CAZymes producing bacteria isolated from the marine brown algae Clodostephus spongiosus.</title>
        <authorList>
            <person name="Lorente B."/>
            <person name="Cabral C."/>
            <person name="Frias J."/>
            <person name="Faria J."/>
            <person name="Toubarro D."/>
        </authorList>
    </citation>
    <scope>NUCLEOTIDE SEQUENCE [LARGE SCALE GENOMIC DNA]</scope>
    <source>
        <strain evidence="17">ZMCS4</strain>
    </source>
</reference>
<dbReference type="Gene3D" id="3.40.640.10">
    <property type="entry name" value="Type I PLP-dependent aspartate aminotransferase-like (Major domain)"/>
    <property type="match status" value="1"/>
</dbReference>
<evidence type="ECO:0000256" key="6">
    <source>
        <dbReference type="ARBA" id="ARBA00022679"/>
    </source>
</evidence>
<comment type="similarity">
    <text evidence="3 14">Belongs to the class-V pyridoxal-phosphate-dependent aminotransferase family. NifS/IscS subfamily.</text>
</comment>
<comment type="function">
    <text evidence="2">Catalyzes the removal of elemental sulfur atoms from cysteine to produce alanine. Seems to participate in the biosynthesis of the nitrogenase metalloclusters by providing the inorganic sulfur required for the Fe-S core formation.</text>
</comment>
<proteinExistence type="inferred from homology"/>
<dbReference type="InterPro" id="IPR017772">
    <property type="entry name" value="Cys_deSase_NifS_bac/arc"/>
</dbReference>
<dbReference type="PROSITE" id="PS00595">
    <property type="entry name" value="AA_TRANSFER_CLASS_5"/>
    <property type="match status" value="1"/>
</dbReference>
<evidence type="ECO:0000256" key="5">
    <source>
        <dbReference type="ARBA" id="ARBA00012239"/>
    </source>
</evidence>
<evidence type="ECO:0000313" key="17">
    <source>
        <dbReference type="Proteomes" id="UP001310248"/>
    </source>
</evidence>
<evidence type="ECO:0000313" key="16">
    <source>
        <dbReference type="EMBL" id="MEE1673231.1"/>
    </source>
</evidence>
<protein>
    <recommendedName>
        <fullName evidence="5 14">Cysteine desulfurase</fullName>
        <ecNumber evidence="5 14">2.8.1.7</ecNumber>
    </recommendedName>
    <alternativeName>
        <fullName evidence="11 14">Nitrogenase metalloclusters biosynthesis protein NifS</fullName>
    </alternativeName>
</protein>
<evidence type="ECO:0000256" key="8">
    <source>
        <dbReference type="ARBA" id="ARBA00022898"/>
    </source>
</evidence>
<evidence type="ECO:0000259" key="15">
    <source>
        <dbReference type="Pfam" id="PF00266"/>
    </source>
</evidence>
<keyword evidence="10 14" id="KW-0411">Iron-sulfur</keyword>
<evidence type="ECO:0000256" key="4">
    <source>
        <dbReference type="ARBA" id="ARBA00011738"/>
    </source>
</evidence>
<evidence type="ECO:0000256" key="1">
    <source>
        <dbReference type="ARBA" id="ARBA00001933"/>
    </source>
</evidence>
<reference evidence="16 17" key="2">
    <citation type="submission" date="2023-12" db="EMBL/GenBank/DDBJ databases">
        <authorList>
            <consortium name="Cladostephus spongiosus"/>
            <person name="Lorente B."/>
            <person name="Cabral C."/>
            <person name="Frias J."/>
            <person name="Faria J."/>
            <person name="Toubarro D."/>
        </authorList>
    </citation>
    <scope>NUCLEOTIDE SEQUENCE [LARGE SCALE GENOMIC DNA]</scope>
    <source>
        <strain evidence="16 17">ZMCS4</strain>
    </source>
</reference>
<sequence length="411" mass="44588">MSTLTTLTNHTELAYLDNNATTQVDQAVSQEMLPFLSEFYGNPSSIHRFGSQVGQAIEKAREQVQKLIGASHASEVIFTSCATEASATAILSAVEAFPGRKEIVTSVIEHPATLQLCQMLERKGYTIHWIGVDQRGRLDMEAYKAALSDNVAIASFMWANNETGSLFPIRGMAELAKQHGIVFHTDAVQVAGKLPIQVADSGIDLLSISGHKFHAPKGIGALYLRRGAKFRPLLRGGHQERGRRAGTENSSGIVGLGKAAELAMQSIEQDSARIKLMRDRLEMGLLARVPNCFVTGDPKHRVPNTSNIAFEFVEGESILLMLDQQGIAASSGSACTSGSLEPSHVMRAMDIPYTAAHGAIRFSLSRFTTEAMVDQVLAVLPEIVEKLRMLSPYWDASSNQPASESFSPVYA</sequence>
<evidence type="ECO:0000256" key="9">
    <source>
        <dbReference type="ARBA" id="ARBA00023004"/>
    </source>
</evidence>
<evidence type="ECO:0000256" key="12">
    <source>
        <dbReference type="ARBA" id="ARBA00050776"/>
    </source>
</evidence>
<evidence type="ECO:0000256" key="3">
    <source>
        <dbReference type="ARBA" id="ARBA00006490"/>
    </source>
</evidence>
<comment type="caution">
    <text evidence="16">The sequence shown here is derived from an EMBL/GenBank/DDBJ whole genome shotgun (WGS) entry which is preliminary data.</text>
</comment>
<evidence type="ECO:0000256" key="13">
    <source>
        <dbReference type="RuleBase" id="RU004504"/>
    </source>
</evidence>
<dbReference type="EC" id="2.8.1.7" evidence="5 14"/>
<dbReference type="InterPro" id="IPR000192">
    <property type="entry name" value="Aminotrans_V_dom"/>
</dbReference>
<gene>
    <name evidence="16" type="primary">nifS</name>
    <name evidence="16" type="ORF">SNR37_002645</name>
</gene>
<evidence type="ECO:0000256" key="7">
    <source>
        <dbReference type="ARBA" id="ARBA00022723"/>
    </source>
</evidence>